<organism evidence="1 2">
    <name type="scientific">Youngiibacter multivorans</name>
    <dbReference type="NCBI Taxonomy" id="937251"/>
    <lineage>
        <taxon>Bacteria</taxon>
        <taxon>Bacillati</taxon>
        <taxon>Bacillota</taxon>
        <taxon>Clostridia</taxon>
        <taxon>Eubacteriales</taxon>
        <taxon>Clostridiaceae</taxon>
        <taxon>Youngiibacter</taxon>
    </lineage>
</organism>
<proteinExistence type="predicted"/>
<keyword evidence="2" id="KW-1185">Reference proteome</keyword>
<dbReference type="EMBL" id="JAGGKC010000002">
    <property type="protein sequence ID" value="MBP1917864.1"/>
    <property type="molecule type" value="Genomic_DNA"/>
</dbReference>
<evidence type="ECO:0000313" key="2">
    <source>
        <dbReference type="Proteomes" id="UP001519271"/>
    </source>
</evidence>
<gene>
    <name evidence="1" type="ORF">J2Z34_000335</name>
</gene>
<name>A0ABS4G000_9CLOT</name>
<protein>
    <submittedName>
        <fullName evidence="1">Uncharacterized protein</fullName>
    </submittedName>
</protein>
<sequence length="38" mass="4509">MKNILLAWGQVHQAASSLRRCVRLPRKENLRFQSRLTM</sequence>
<comment type="caution">
    <text evidence="1">The sequence shown here is derived from an EMBL/GenBank/DDBJ whole genome shotgun (WGS) entry which is preliminary data.</text>
</comment>
<accession>A0ABS4G000</accession>
<reference evidence="1 2" key="1">
    <citation type="submission" date="2021-03" db="EMBL/GenBank/DDBJ databases">
        <title>Genomic Encyclopedia of Type Strains, Phase IV (KMG-IV): sequencing the most valuable type-strain genomes for metagenomic binning, comparative biology and taxonomic classification.</title>
        <authorList>
            <person name="Goeker M."/>
        </authorList>
    </citation>
    <scope>NUCLEOTIDE SEQUENCE [LARGE SCALE GENOMIC DNA]</scope>
    <source>
        <strain evidence="1 2">DSM 6139</strain>
    </source>
</reference>
<evidence type="ECO:0000313" key="1">
    <source>
        <dbReference type="EMBL" id="MBP1917864.1"/>
    </source>
</evidence>
<dbReference type="Proteomes" id="UP001519271">
    <property type="component" value="Unassembled WGS sequence"/>
</dbReference>